<reference evidence="4" key="2">
    <citation type="submission" date="2023-06" db="EMBL/GenBank/DDBJ databases">
        <authorList>
            <consortium name="Lawrence Berkeley National Laboratory"/>
            <person name="Mondo S.J."/>
            <person name="Hensen N."/>
            <person name="Bonometti L."/>
            <person name="Westerberg I."/>
            <person name="Brannstrom I.O."/>
            <person name="Guillou S."/>
            <person name="Cros-Aarteil S."/>
            <person name="Calhoun S."/>
            <person name="Haridas S."/>
            <person name="Kuo A."/>
            <person name="Pangilinan J."/>
            <person name="Riley R."/>
            <person name="Labutti K."/>
            <person name="Andreopoulos B."/>
            <person name="Lipzen A."/>
            <person name="Chen C."/>
            <person name="Yanf M."/>
            <person name="Daum C."/>
            <person name="Ng V."/>
            <person name="Clum A."/>
            <person name="Steindorff A."/>
            <person name="Ohm R."/>
            <person name="Martin F."/>
            <person name="Silar P."/>
            <person name="Natvig D."/>
            <person name="Lalanne C."/>
            <person name="Gautier V."/>
            <person name="Ament-Velasquez S.L."/>
            <person name="Kruys A."/>
            <person name="Hutchinson M.I."/>
            <person name="Powell A.J."/>
            <person name="Barry K."/>
            <person name="Miller A.N."/>
            <person name="Grigoriev I.V."/>
            <person name="Debuchy R."/>
            <person name="Gladieux P."/>
            <person name="Thoren M.H."/>
            <person name="Johannesson H."/>
        </authorList>
    </citation>
    <scope>NUCLEOTIDE SEQUENCE</scope>
    <source>
        <strain evidence="4">PSN324</strain>
    </source>
</reference>
<dbReference type="Gene3D" id="3.40.50.11350">
    <property type="match status" value="1"/>
</dbReference>
<proteinExistence type="predicted"/>
<dbReference type="Pfam" id="PF10250">
    <property type="entry name" value="O-FucT"/>
    <property type="match status" value="1"/>
</dbReference>
<dbReference type="InterPro" id="IPR019378">
    <property type="entry name" value="GDP-Fuc_O-FucTrfase"/>
</dbReference>
<evidence type="ECO:0000256" key="3">
    <source>
        <dbReference type="ARBA" id="ARBA00023277"/>
    </source>
</evidence>
<dbReference type="GO" id="GO:0006004">
    <property type="term" value="P:fucose metabolic process"/>
    <property type="evidence" value="ECO:0007669"/>
    <property type="project" value="UniProtKB-KW"/>
</dbReference>
<keyword evidence="1" id="KW-0808">Transferase</keyword>
<dbReference type="Proteomes" id="UP001321749">
    <property type="component" value="Unassembled WGS sequence"/>
</dbReference>
<sequence length="474" mass="54119">MPRPPWGGFGTRVNGISSNIMARPNAAVVFSLMFALASLWSCRLPKMCLAKQSTCGADPSKIITSPSIETVNERTVDLSKADSPFISWPLERVCKETTTWTPGLVFVCDNNSGGIGNIRTYILVCMRYAIEAGASGLVLPRIRTRDTENLSDLMKDYKPFDYMFDEGHFRRSLNAACPQITIYDSNEDIPNAPSPFQPPEIHPIEFGDRGQCDNRELSHHIGRWGKLFWEWLEKTAKDEKKLHPPTPEHPRIIRFKWGVLFNWPTWKDGPEFVATYGGLLRFRRDILDMGHNITEYMREFSASQGKGGGSGVFVGMHLRTEADALGFWPKYEEQAPAYLERASSLRYKAVYLATGDEKEASKFKETASKDYGMGVTTKHKLLEDHPEDKERMDSFTWDQQALVDYVVMTEADYFLGANPSSFSMTLAMKRHLKEDGLYTRPWKIGSDGDGRSWVVGNYDEYYKNWLYMYESMWP</sequence>
<protein>
    <recommendedName>
        <fullName evidence="6">Alternative oxidase</fullName>
    </recommendedName>
</protein>
<organism evidence="4 5">
    <name type="scientific">Cladorrhinum samala</name>
    <dbReference type="NCBI Taxonomy" id="585594"/>
    <lineage>
        <taxon>Eukaryota</taxon>
        <taxon>Fungi</taxon>
        <taxon>Dikarya</taxon>
        <taxon>Ascomycota</taxon>
        <taxon>Pezizomycotina</taxon>
        <taxon>Sordariomycetes</taxon>
        <taxon>Sordariomycetidae</taxon>
        <taxon>Sordariales</taxon>
        <taxon>Podosporaceae</taxon>
        <taxon>Cladorrhinum</taxon>
    </lineage>
</organism>
<accession>A0AAV9HPI0</accession>
<evidence type="ECO:0008006" key="6">
    <source>
        <dbReference type="Google" id="ProtNLM"/>
    </source>
</evidence>
<evidence type="ECO:0000313" key="5">
    <source>
        <dbReference type="Proteomes" id="UP001321749"/>
    </source>
</evidence>
<dbReference type="GO" id="GO:0016740">
    <property type="term" value="F:transferase activity"/>
    <property type="evidence" value="ECO:0007669"/>
    <property type="project" value="UniProtKB-KW"/>
</dbReference>
<keyword evidence="5" id="KW-1185">Reference proteome</keyword>
<name>A0AAV9HPI0_9PEZI</name>
<dbReference type="EMBL" id="MU864993">
    <property type="protein sequence ID" value="KAK4461347.1"/>
    <property type="molecule type" value="Genomic_DNA"/>
</dbReference>
<keyword evidence="3" id="KW-0119">Carbohydrate metabolism</keyword>
<dbReference type="AlphaFoldDB" id="A0AAV9HPI0"/>
<evidence type="ECO:0000256" key="2">
    <source>
        <dbReference type="ARBA" id="ARBA00023253"/>
    </source>
</evidence>
<reference evidence="4" key="1">
    <citation type="journal article" date="2023" name="Mol. Phylogenet. Evol.">
        <title>Genome-scale phylogeny and comparative genomics of the fungal order Sordariales.</title>
        <authorList>
            <person name="Hensen N."/>
            <person name="Bonometti L."/>
            <person name="Westerberg I."/>
            <person name="Brannstrom I.O."/>
            <person name="Guillou S."/>
            <person name="Cros-Aarteil S."/>
            <person name="Calhoun S."/>
            <person name="Haridas S."/>
            <person name="Kuo A."/>
            <person name="Mondo S."/>
            <person name="Pangilinan J."/>
            <person name="Riley R."/>
            <person name="LaButti K."/>
            <person name="Andreopoulos B."/>
            <person name="Lipzen A."/>
            <person name="Chen C."/>
            <person name="Yan M."/>
            <person name="Daum C."/>
            <person name="Ng V."/>
            <person name="Clum A."/>
            <person name="Steindorff A."/>
            <person name="Ohm R.A."/>
            <person name="Martin F."/>
            <person name="Silar P."/>
            <person name="Natvig D.O."/>
            <person name="Lalanne C."/>
            <person name="Gautier V."/>
            <person name="Ament-Velasquez S.L."/>
            <person name="Kruys A."/>
            <person name="Hutchinson M.I."/>
            <person name="Powell A.J."/>
            <person name="Barry K."/>
            <person name="Miller A.N."/>
            <person name="Grigoriev I.V."/>
            <person name="Debuchy R."/>
            <person name="Gladieux P."/>
            <person name="Hiltunen Thoren M."/>
            <person name="Johannesson H."/>
        </authorList>
    </citation>
    <scope>NUCLEOTIDE SEQUENCE</scope>
    <source>
        <strain evidence="4">PSN324</strain>
    </source>
</reference>
<dbReference type="CDD" id="cd11296">
    <property type="entry name" value="O-FucT_like"/>
    <property type="match status" value="1"/>
</dbReference>
<keyword evidence="2" id="KW-0294">Fucose metabolism</keyword>
<gene>
    <name evidence="4" type="ORF">QBC42DRAFT_270446</name>
</gene>
<evidence type="ECO:0000313" key="4">
    <source>
        <dbReference type="EMBL" id="KAK4461347.1"/>
    </source>
</evidence>
<comment type="caution">
    <text evidence="4">The sequence shown here is derived from an EMBL/GenBank/DDBJ whole genome shotgun (WGS) entry which is preliminary data.</text>
</comment>
<evidence type="ECO:0000256" key="1">
    <source>
        <dbReference type="ARBA" id="ARBA00022679"/>
    </source>
</evidence>